<dbReference type="AlphaFoldDB" id="A0A0G0K167"/>
<comment type="caution">
    <text evidence="2">The sequence shown here is derived from an EMBL/GenBank/DDBJ whole genome shotgun (WGS) entry which is preliminary data.</text>
</comment>
<dbReference type="InterPro" id="IPR000825">
    <property type="entry name" value="SUF_FeS_clus_asmbl_SufBD_core"/>
</dbReference>
<dbReference type="InterPro" id="IPR055346">
    <property type="entry name" value="Fe-S_cluster_assembly_SufBD"/>
</dbReference>
<evidence type="ECO:0000259" key="1">
    <source>
        <dbReference type="Pfam" id="PF01458"/>
    </source>
</evidence>
<evidence type="ECO:0000313" key="3">
    <source>
        <dbReference type="Proteomes" id="UP000034406"/>
    </source>
</evidence>
<dbReference type="EMBL" id="LBUT01000018">
    <property type="protein sequence ID" value="KKQ69175.1"/>
    <property type="molecule type" value="Genomic_DNA"/>
</dbReference>
<protein>
    <submittedName>
        <fullName evidence="2">FeS assembly protein SufD</fullName>
    </submittedName>
</protein>
<dbReference type="Pfam" id="PF01458">
    <property type="entry name" value="SUFBD_core"/>
    <property type="match status" value="1"/>
</dbReference>
<dbReference type="InterPro" id="IPR037284">
    <property type="entry name" value="SUF_FeS_clus_asmbl_SufBD_sf"/>
</dbReference>
<dbReference type="Proteomes" id="UP000034406">
    <property type="component" value="Unassembled WGS sequence"/>
</dbReference>
<dbReference type="STRING" id="1618490.US90_C0018G0019"/>
<evidence type="ECO:0000313" key="2">
    <source>
        <dbReference type="EMBL" id="KKQ69175.1"/>
    </source>
</evidence>
<reference evidence="2 3" key="1">
    <citation type="journal article" date="2015" name="Nature">
        <title>rRNA introns, odd ribosomes, and small enigmatic genomes across a large radiation of phyla.</title>
        <authorList>
            <person name="Brown C.T."/>
            <person name="Hug L.A."/>
            <person name="Thomas B.C."/>
            <person name="Sharon I."/>
            <person name="Castelle C.J."/>
            <person name="Singh A."/>
            <person name="Wilkins M.J."/>
            <person name="Williams K.H."/>
            <person name="Banfield J.F."/>
        </authorList>
    </citation>
    <scope>NUCLEOTIDE SEQUENCE [LARGE SCALE GENOMIC DNA]</scope>
</reference>
<dbReference type="PANTHER" id="PTHR43575">
    <property type="entry name" value="PROTEIN ABCI7, CHLOROPLASTIC"/>
    <property type="match status" value="1"/>
</dbReference>
<feature type="domain" description="SUF system FeS cluster assembly SufBD core" evidence="1">
    <location>
        <begin position="12"/>
        <end position="134"/>
    </location>
</feature>
<proteinExistence type="predicted"/>
<sequence length="162" mass="17898">MNKVIIKKQNLMMALVVGRGETVDLETISEYKMPRGRGEIVVKAVVMGKGSLELKGMIKIGEKAVLTEAFLRQNILLLGEDAKATAVPELEIETDDVKASHAATVGQIDKEQLFYLTSRGISQGVATKMIVEAFLEEVLSQIDSKEAEIIRVKLERELSYGY</sequence>
<dbReference type="SUPFAM" id="SSF101960">
    <property type="entry name" value="Stabilizer of iron transporter SufD"/>
    <property type="match status" value="1"/>
</dbReference>
<gene>
    <name evidence="2" type="ORF">US90_C0018G0019</name>
</gene>
<accession>A0A0G0K167</accession>
<dbReference type="PANTHER" id="PTHR43575:SF1">
    <property type="entry name" value="PROTEIN ABCI7, CHLOROPLASTIC"/>
    <property type="match status" value="1"/>
</dbReference>
<organism evidence="2 3">
    <name type="scientific">Candidatus Shapirobacteria bacterium GW2011_GWE2_38_30</name>
    <dbReference type="NCBI Taxonomy" id="1618490"/>
    <lineage>
        <taxon>Bacteria</taxon>
        <taxon>Candidatus Shapironibacteriota</taxon>
    </lineage>
</organism>
<dbReference type="GO" id="GO:0016226">
    <property type="term" value="P:iron-sulfur cluster assembly"/>
    <property type="evidence" value="ECO:0007669"/>
    <property type="project" value="InterPro"/>
</dbReference>
<name>A0A0G0K167_9BACT</name>